<keyword evidence="4 8" id="KW-0812">Transmembrane</keyword>
<dbReference type="Proteomes" id="UP001626550">
    <property type="component" value="Unassembled WGS sequence"/>
</dbReference>
<keyword evidence="6 8" id="KW-0472">Membrane</keyword>
<feature type="transmembrane region" description="Helical" evidence="8">
    <location>
        <begin position="245"/>
        <end position="268"/>
    </location>
</feature>
<feature type="transmembrane region" description="Helical" evidence="8">
    <location>
        <begin position="274"/>
        <end position="290"/>
    </location>
</feature>
<feature type="transmembrane region" description="Helical" evidence="8">
    <location>
        <begin position="181"/>
        <end position="200"/>
    </location>
</feature>
<dbReference type="PANTHER" id="PTHR10778">
    <property type="entry name" value="SOLUTE CARRIER FAMILY 35 MEMBER B"/>
    <property type="match status" value="1"/>
</dbReference>
<gene>
    <name evidence="9" type="ORF">Ciccas_005337</name>
</gene>
<dbReference type="AlphaFoldDB" id="A0ABD2Q967"/>
<evidence type="ECO:0000256" key="6">
    <source>
        <dbReference type="ARBA" id="ARBA00023136"/>
    </source>
</evidence>
<proteinExistence type="inferred from homology"/>
<evidence type="ECO:0000313" key="9">
    <source>
        <dbReference type="EMBL" id="KAL3316023.1"/>
    </source>
</evidence>
<reference evidence="9 10" key="1">
    <citation type="submission" date="2024-11" db="EMBL/GenBank/DDBJ databases">
        <title>Adaptive evolution of stress response genes in parasites aligns with host niche diversity.</title>
        <authorList>
            <person name="Hahn C."/>
            <person name="Resl P."/>
        </authorList>
    </citation>
    <scope>NUCLEOTIDE SEQUENCE [LARGE SCALE GENOMIC DNA]</scope>
    <source>
        <strain evidence="9">EGGRZ-B1_66</strain>
        <tissue evidence="9">Body</tissue>
    </source>
</reference>
<protein>
    <recommendedName>
        <fullName evidence="7">Adenosine 3'-phospho 5'-phosphosulfate transporter 1</fullName>
    </recommendedName>
</protein>
<comment type="caution">
    <text evidence="9">The sequence shown here is derived from an EMBL/GenBank/DDBJ whole genome shotgun (WGS) entry which is preliminary data.</text>
</comment>
<feature type="transmembrane region" description="Helical" evidence="8">
    <location>
        <begin position="21"/>
        <end position="41"/>
    </location>
</feature>
<dbReference type="GO" id="GO:0016020">
    <property type="term" value="C:membrane"/>
    <property type="evidence" value="ECO:0007669"/>
    <property type="project" value="UniProtKB-SubCell"/>
</dbReference>
<keyword evidence="10" id="KW-1185">Reference proteome</keyword>
<accession>A0ABD2Q967</accession>
<evidence type="ECO:0000256" key="3">
    <source>
        <dbReference type="ARBA" id="ARBA00022448"/>
    </source>
</evidence>
<dbReference type="Pfam" id="PF08449">
    <property type="entry name" value="UAA"/>
    <property type="match status" value="1"/>
</dbReference>
<keyword evidence="5 8" id="KW-1133">Transmembrane helix</keyword>
<evidence type="ECO:0000256" key="1">
    <source>
        <dbReference type="ARBA" id="ARBA00004141"/>
    </source>
</evidence>
<comment type="subcellular location">
    <subcellularLocation>
        <location evidence="1">Membrane</location>
        <topology evidence="1">Multi-pass membrane protein</topology>
    </subcellularLocation>
</comment>
<feature type="transmembrane region" description="Helical" evidence="8">
    <location>
        <begin position="220"/>
        <end position="238"/>
    </location>
</feature>
<evidence type="ECO:0000256" key="2">
    <source>
        <dbReference type="ARBA" id="ARBA00010694"/>
    </source>
</evidence>
<dbReference type="PANTHER" id="PTHR10778:SF13">
    <property type="entry name" value="ADENOSINE 3'-PHOSPHO 5'-PHOSPHOSULFATE TRANSPORTER 1"/>
    <property type="match status" value="1"/>
</dbReference>
<comment type="similarity">
    <text evidence="2">Belongs to the nucleotide-sugar transporter family. SLC35B subfamily.</text>
</comment>
<name>A0ABD2Q967_9PLAT</name>
<sequence>MSKERMMTTTYGSGEQFKDSQLLVFVNRLLAFCLVAILHLTGLTPTSLYYKNDMEGQSASVPFYSFSYASLSNIISSWCQYEALKFVDFPTQVLSKACKVIPVMLFGRLVQNKHYSRYEYFNAAMISSGMALFLFFNNEHVALQANFNIAGAFFLFSYMLSDAFTANWQDALFARFQPSTFQMLLGINFWSMALTLVPLLEQGSLLRALEFASRNPQFGFHVLMSSICGAVGQLFIYHTINKYGAVTFTIIMTVRQALAVLFSCIIFKHSLHPPALIGLCILFMALFLRVRSRLKPKAAEVSNKSLA</sequence>
<evidence type="ECO:0000256" key="4">
    <source>
        <dbReference type="ARBA" id="ARBA00022692"/>
    </source>
</evidence>
<evidence type="ECO:0000256" key="5">
    <source>
        <dbReference type="ARBA" id="ARBA00022989"/>
    </source>
</evidence>
<dbReference type="EMBL" id="JBJKFK010000618">
    <property type="protein sequence ID" value="KAL3316023.1"/>
    <property type="molecule type" value="Genomic_DNA"/>
</dbReference>
<feature type="transmembrane region" description="Helical" evidence="8">
    <location>
        <begin position="142"/>
        <end position="160"/>
    </location>
</feature>
<organism evidence="9 10">
    <name type="scientific">Cichlidogyrus casuarinus</name>
    <dbReference type="NCBI Taxonomy" id="1844966"/>
    <lineage>
        <taxon>Eukaryota</taxon>
        <taxon>Metazoa</taxon>
        <taxon>Spiralia</taxon>
        <taxon>Lophotrochozoa</taxon>
        <taxon>Platyhelminthes</taxon>
        <taxon>Monogenea</taxon>
        <taxon>Monopisthocotylea</taxon>
        <taxon>Dactylogyridea</taxon>
        <taxon>Ancyrocephalidae</taxon>
        <taxon>Cichlidogyrus</taxon>
    </lineage>
</organism>
<dbReference type="InterPro" id="IPR013657">
    <property type="entry name" value="SCL35B1-4/HUT1"/>
</dbReference>
<evidence type="ECO:0000256" key="7">
    <source>
        <dbReference type="ARBA" id="ARBA00039668"/>
    </source>
</evidence>
<evidence type="ECO:0000313" key="10">
    <source>
        <dbReference type="Proteomes" id="UP001626550"/>
    </source>
</evidence>
<keyword evidence="3" id="KW-0813">Transport</keyword>
<evidence type="ECO:0000256" key="8">
    <source>
        <dbReference type="SAM" id="Phobius"/>
    </source>
</evidence>